<keyword evidence="2" id="KW-1185">Reference proteome</keyword>
<accession>A0ABU7D0S9</accession>
<sequence>MVHTPLPSVYKLSGFHCSWLVPLILFSQNFLLLWCESVCGPSTSVVLQPVNSSTFLSSMITFKIISPTVQALSF</sequence>
<proteinExistence type="predicted"/>
<evidence type="ECO:0000313" key="2">
    <source>
        <dbReference type="Proteomes" id="UP001352852"/>
    </source>
</evidence>
<name>A0ABU7D0S9_9TELE</name>
<dbReference type="Proteomes" id="UP001352852">
    <property type="component" value="Unassembled WGS sequence"/>
</dbReference>
<dbReference type="EMBL" id="JAHUTJ010010743">
    <property type="protein sequence ID" value="MED6268564.1"/>
    <property type="molecule type" value="Genomic_DNA"/>
</dbReference>
<organism evidence="1 2">
    <name type="scientific">Characodon lateralis</name>
    <dbReference type="NCBI Taxonomy" id="208331"/>
    <lineage>
        <taxon>Eukaryota</taxon>
        <taxon>Metazoa</taxon>
        <taxon>Chordata</taxon>
        <taxon>Craniata</taxon>
        <taxon>Vertebrata</taxon>
        <taxon>Euteleostomi</taxon>
        <taxon>Actinopterygii</taxon>
        <taxon>Neopterygii</taxon>
        <taxon>Teleostei</taxon>
        <taxon>Neoteleostei</taxon>
        <taxon>Acanthomorphata</taxon>
        <taxon>Ovalentaria</taxon>
        <taxon>Atherinomorphae</taxon>
        <taxon>Cyprinodontiformes</taxon>
        <taxon>Goodeidae</taxon>
        <taxon>Characodon</taxon>
    </lineage>
</organism>
<comment type="caution">
    <text evidence="1">The sequence shown here is derived from an EMBL/GenBank/DDBJ whole genome shotgun (WGS) entry which is preliminary data.</text>
</comment>
<protein>
    <submittedName>
        <fullName evidence="1">Uncharacterized protein</fullName>
    </submittedName>
</protein>
<evidence type="ECO:0000313" key="1">
    <source>
        <dbReference type="EMBL" id="MED6268564.1"/>
    </source>
</evidence>
<reference evidence="1 2" key="1">
    <citation type="submission" date="2021-06" db="EMBL/GenBank/DDBJ databases">
        <authorList>
            <person name="Palmer J.M."/>
        </authorList>
    </citation>
    <scope>NUCLEOTIDE SEQUENCE [LARGE SCALE GENOMIC DNA]</scope>
    <source>
        <strain evidence="1 2">CL_MEX2019</strain>
        <tissue evidence="1">Muscle</tissue>
    </source>
</reference>
<gene>
    <name evidence="1" type="ORF">CHARACLAT_023748</name>
</gene>